<proteinExistence type="inferred from homology"/>
<evidence type="ECO:0000256" key="2">
    <source>
        <dbReference type="ARBA" id="ARBA00022801"/>
    </source>
</evidence>
<dbReference type="SUPFAM" id="SSF56601">
    <property type="entry name" value="beta-lactamase/transpeptidase-like"/>
    <property type="match status" value="1"/>
</dbReference>
<feature type="compositionally biased region" description="Basic and acidic residues" evidence="3">
    <location>
        <begin position="34"/>
        <end position="43"/>
    </location>
</feature>
<dbReference type="AlphaFoldDB" id="A0A5P2D2Y2"/>
<dbReference type="InterPro" id="IPR012338">
    <property type="entry name" value="Beta-lactam/transpept-like"/>
</dbReference>
<dbReference type="GO" id="GO:0006508">
    <property type="term" value="P:proteolysis"/>
    <property type="evidence" value="ECO:0007669"/>
    <property type="project" value="InterPro"/>
</dbReference>
<dbReference type="RefSeq" id="WP_150209018.1">
    <property type="nucleotide sequence ID" value="NZ_CP029190.1"/>
</dbReference>
<evidence type="ECO:0000313" key="4">
    <source>
        <dbReference type="EMBL" id="QES49436.1"/>
    </source>
</evidence>
<evidence type="ECO:0000313" key="5">
    <source>
        <dbReference type="Proteomes" id="UP000325211"/>
    </source>
</evidence>
<dbReference type="OrthoDB" id="56883at2"/>
<keyword evidence="2" id="KW-0378">Hydrolase</keyword>
<dbReference type="Proteomes" id="UP000325211">
    <property type="component" value="Chromosome"/>
</dbReference>
<dbReference type="InterPro" id="IPR000667">
    <property type="entry name" value="Peptidase_S13"/>
</dbReference>
<comment type="similarity">
    <text evidence="1">Belongs to the peptidase S13 family.</text>
</comment>
<evidence type="ECO:0000256" key="1">
    <source>
        <dbReference type="ARBA" id="ARBA00006096"/>
    </source>
</evidence>
<dbReference type="Gene3D" id="3.40.710.10">
    <property type="entry name" value="DD-peptidase/beta-lactamase superfamily"/>
    <property type="match status" value="2"/>
</dbReference>
<reference evidence="4 5" key="1">
    <citation type="submission" date="2018-05" db="EMBL/GenBank/DDBJ databases">
        <title>Streptomyces venezuelae.</title>
        <authorList>
            <person name="Kim W."/>
            <person name="Lee N."/>
            <person name="Cho B.-K."/>
        </authorList>
    </citation>
    <scope>NUCLEOTIDE SEQUENCE [LARGE SCALE GENOMIC DNA]</scope>
    <source>
        <strain evidence="4 5">ATCC 21782</strain>
    </source>
</reference>
<dbReference type="EMBL" id="CP029190">
    <property type="protein sequence ID" value="QES49436.1"/>
    <property type="molecule type" value="Genomic_DNA"/>
</dbReference>
<feature type="compositionally biased region" description="Low complexity" evidence="3">
    <location>
        <begin position="72"/>
        <end position="82"/>
    </location>
</feature>
<dbReference type="PANTHER" id="PTHR30023:SF0">
    <property type="entry name" value="PENICILLIN-SENSITIVE CARBOXYPEPTIDASE A"/>
    <property type="match status" value="1"/>
</dbReference>
<dbReference type="PANTHER" id="PTHR30023">
    <property type="entry name" value="D-ALANYL-D-ALANINE CARBOXYPEPTIDASE"/>
    <property type="match status" value="1"/>
</dbReference>
<organism evidence="4 5">
    <name type="scientific">Streptomyces venezuelae</name>
    <dbReference type="NCBI Taxonomy" id="54571"/>
    <lineage>
        <taxon>Bacteria</taxon>
        <taxon>Bacillati</taxon>
        <taxon>Actinomycetota</taxon>
        <taxon>Actinomycetes</taxon>
        <taxon>Kitasatosporales</taxon>
        <taxon>Streptomycetaceae</taxon>
        <taxon>Streptomyces</taxon>
    </lineage>
</organism>
<keyword evidence="4" id="KW-0645">Protease</keyword>
<dbReference type="Pfam" id="PF02113">
    <property type="entry name" value="Peptidase_S13"/>
    <property type="match status" value="2"/>
</dbReference>
<gene>
    <name evidence="4" type="primary">dacB</name>
    <name evidence="4" type="ORF">DEJ50_18100</name>
</gene>
<dbReference type="GO" id="GO:0000270">
    <property type="term" value="P:peptidoglycan metabolic process"/>
    <property type="evidence" value="ECO:0007669"/>
    <property type="project" value="TreeGrafter"/>
</dbReference>
<dbReference type="PRINTS" id="PR00922">
    <property type="entry name" value="DADACBPTASE3"/>
</dbReference>
<evidence type="ECO:0000256" key="3">
    <source>
        <dbReference type="SAM" id="MobiDB-lite"/>
    </source>
</evidence>
<sequence length="495" mass="48602">MPLIRTWQLVAGSAAIGLVLSAGAVVAAGPWDSGQRKAERDLAASRGRTGGADHGERRLPQAAPSAPGVLTGVKVPGAAPGSAVGGGAGRQPVAPGTGAPHAPLPDAAALAAALKPLLDDPALGGLRTASVIDTATGKVLYQAKPDEPVTPASTVKIVTAAAALAALGPEHRFATTVVPGTGAGRIVLVGGGDPSLTAKEKPPAGSGGSLVALAADTAQALKAANTTSITLGYDDSLYSGTVRHPIGTLDNIAPVTALTADEGRPDNSFSGPVDRTADPSGDAARTFAALLRERGIKVTGSPARTTAPAGATPLAVTKSTPVAGLVERMLTHSDNDIAEALARQTAVAAGQPASFEGAEKAVAAKLAGLGLDLTGSRFADGSGLNRADKVSAGLLTGLLATAADPTRPELRPLLTGLPVAGFTGTLRTRNSGDSPGAGLVRAKTGTLRGVNALAGTVVTPSGRLLSFAFLAADTSNGPAAEKALDKLAAAVATAG</sequence>
<name>A0A5P2D2Y2_STRVZ</name>
<accession>A0A5P2D2Y2</accession>
<protein>
    <submittedName>
        <fullName evidence="4">D-alanyl-D-alanine carboxypeptidase/D-alanyl-D-alanine-endopeptidase</fullName>
    </submittedName>
</protein>
<dbReference type="NCBIfam" id="TIGR00666">
    <property type="entry name" value="PBP4"/>
    <property type="match status" value="1"/>
</dbReference>
<feature type="region of interest" description="Disordered" evidence="3">
    <location>
        <begin position="31"/>
        <end position="101"/>
    </location>
</feature>
<keyword evidence="4" id="KW-0121">Carboxypeptidase</keyword>
<dbReference type="GO" id="GO:0004185">
    <property type="term" value="F:serine-type carboxypeptidase activity"/>
    <property type="evidence" value="ECO:0007669"/>
    <property type="project" value="InterPro"/>
</dbReference>